<accession>A0A1I5FF76</accession>
<dbReference type="OrthoDB" id="7870782at2"/>
<evidence type="ECO:0000313" key="2">
    <source>
        <dbReference type="Proteomes" id="UP000198599"/>
    </source>
</evidence>
<reference evidence="2" key="1">
    <citation type="submission" date="2016-10" db="EMBL/GenBank/DDBJ databases">
        <authorList>
            <person name="Varghese N."/>
            <person name="Submissions S."/>
        </authorList>
    </citation>
    <scope>NUCLEOTIDE SEQUENCE [LARGE SCALE GENOMIC DNA]</scope>
    <source>
        <strain evidence="2">DSM 28463</strain>
    </source>
</reference>
<proteinExistence type="predicted"/>
<organism evidence="1 2">
    <name type="scientific">Roseovarius lutimaris</name>
    <dbReference type="NCBI Taxonomy" id="1005928"/>
    <lineage>
        <taxon>Bacteria</taxon>
        <taxon>Pseudomonadati</taxon>
        <taxon>Pseudomonadota</taxon>
        <taxon>Alphaproteobacteria</taxon>
        <taxon>Rhodobacterales</taxon>
        <taxon>Roseobacteraceae</taxon>
        <taxon>Roseovarius</taxon>
    </lineage>
</organism>
<sequence length="69" mass="7994">MSTTTTEFDRLHQQIAQAESATRYRYEPQVRRMIERKAASGEAIPEATKRLHQELLCEAIEAQFDNMPV</sequence>
<protein>
    <submittedName>
        <fullName evidence="1">Uncharacterized protein</fullName>
    </submittedName>
</protein>
<name>A0A1I5FF76_9RHOB</name>
<dbReference type="RefSeq" id="WP_092841223.1">
    <property type="nucleotide sequence ID" value="NZ_FOVP01000019.1"/>
</dbReference>
<dbReference type="STRING" id="1005928.SAMN04487859_119109"/>
<keyword evidence="2" id="KW-1185">Reference proteome</keyword>
<dbReference type="AlphaFoldDB" id="A0A1I5FF76"/>
<gene>
    <name evidence="1" type="ORF">SAMN04487859_119109</name>
</gene>
<dbReference type="EMBL" id="FOVP01000019">
    <property type="protein sequence ID" value="SFO22309.1"/>
    <property type="molecule type" value="Genomic_DNA"/>
</dbReference>
<dbReference type="Proteomes" id="UP000198599">
    <property type="component" value="Unassembled WGS sequence"/>
</dbReference>
<evidence type="ECO:0000313" key="1">
    <source>
        <dbReference type="EMBL" id="SFO22309.1"/>
    </source>
</evidence>